<reference evidence="2" key="1">
    <citation type="journal article" date="2019" name="Int. J. Syst. Evol. Microbiol.">
        <title>The Global Catalogue of Microorganisms (GCM) 10K type strain sequencing project: providing services to taxonomists for standard genome sequencing and annotation.</title>
        <authorList>
            <consortium name="The Broad Institute Genomics Platform"/>
            <consortium name="The Broad Institute Genome Sequencing Center for Infectious Disease"/>
            <person name="Wu L."/>
            <person name="Ma J."/>
        </authorList>
    </citation>
    <scope>NUCLEOTIDE SEQUENCE [LARGE SCALE GENOMIC DNA]</scope>
    <source>
        <strain evidence="2">JCM 16702</strain>
    </source>
</reference>
<evidence type="ECO:0000313" key="1">
    <source>
        <dbReference type="EMBL" id="GAA4073769.1"/>
    </source>
</evidence>
<gene>
    <name evidence="1" type="ORF">GCM10022214_32910</name>
</gene>
<name>A0ABP7VSS6_9ACTN</name>
<accession>A0ABP7VSS6</accession>
<proteinExistence type="predicted"/>
<dbReference type="Proteomes" id="UP001500683">
    <property type="component" value="Unassembled WGS sequence"/>
</dbReference>
<comment type="caution">
    <text evidence="1">The sequence shown here is derived from an EMBL/GenBank/DDBJ whole genome shotgun (WGS) entry which is preliminary data.</text>
</comment>
<keyword evidence="2" id="KW-1185">Reference proteome</keyword>
<evidence type="ECO:0000313" key="2">
    <source>
        <dbReference type="Proteomes" id="UP001500683"/>
    </source>
</evidence>
<dbReference type="EMBL" id="BAAAZG010000019">
    <property type="protein sequence ID" value="GAA4073769.1"/>
    <property type="molecule type" value="Genomic_DNA"/>
</dbReference>
<sequence length="104" mass="11637">MCALIFEYGIATLSWYAEFALRRRVSMSAIGSVIVMAYWPSLATVSSVRPNTWTFGVVVDTRAAAGARWLLRAGGRHQLDLVMPGSSPRCAISRKHTRHRPNFR</sequence>
<organism evidence="1 2">
    <name type="scientific">Actinomadura miaoliensis</name>
    <dbReference type="NCBI Taxonomy" id="430685"/>
    <lineage>
        <taxon>Bacteria</taxon>
        <taxon>Bacillati</taxon>
        <taxon>Actinomycetota</taxon>
        <taxon>Actinomycetes</taxon>
        <taxon>Streptosporangiales</taxon>
        <taxon>Thermomonosporaceae</taxon>
        <taxon>Actinomadura</taxon>
    </lineage>
</organism>
<protein>
    <submittedName>
        <fullName evidence="1">Uncharacterized protein</fullName>
    </submittedName>
</protein>